<evidence type="ECO:0000256" key="1">
    <source>
        <dbReference type="ARBA" id="ARBA00000085"/>
    </source>
</evidence>
<dbReference type="EMBL" id="BMQB01000002">
    <property type="protein sequence ID" value="GGJ84254.1"/>
    <property type="molecule type" value="Genomic_DNA"/>
</dbReference>
<dbReference type="Gene3D" id="1.20.5.1930">
    <property type="match status" value="1"/>
</dbReference>
<evidence type="ECO:0000256" key="3">
    <source>
        <dbReference type="ARBA" id="ARBA00022553"/>
    </source>
</evidence>
<evidence type="ECO:0000256" key="2">
    <source>
        <dbReference type="ARBA" id="ARBA00012438"/>
    </source>
</evidence>
<reference evidence="12" key="2">
    <citation type="submission" date="2020-09" db="EMBL/GenBank/DDBJ databases">
        <authorList>
            <person name="Sun Q."/>
            <person name="Ohkuma M."/>
        </authorList>
    </citation>
    <scope>NUCLEOTIDE SEQUENCE</scope>
    <source>
        <strain evidence="12">JCM 3090</strain>
    </source>
</reference>
<feature type="transmembrane region" description="Helical" evidence="9">
    <location>
        <begin position="110"/>
        <end position="131"/>
    </location>
</feature>
<comment type="catalytic activity">
    <reaction evidence="1">
        <text>ATP + protein L-histidine = ADP + protein N-phospho-L-histidine.</text>
        <dbReference type="EC" id="2.7.13.3"/>
    </reaction>
</comment>
<proteinExistence type="predicted"/>
<keyword evidence="13" id="KW-1185">Reference proteome</keyword>
<evidence type="ECO:0000256" key="5">
    <source>
        <dbReference type="ARBA" id="ARBA00022741"/>
    </source>
</evidence>
<comment type="caution">
    <text evidence="12">The sequence shown here is derived from an EMBL/GenBank/DDBJ whole genome shotgun (WGS) entry which is preliminary data.</text>
</comment>
<dbReference type="Proteomes" id="UP000649739">
    <property type="component" value="Unassembled WGS sequence"/>
</dbReference>
<feature type="transmembrane region" description="Helical" evidence="9">
    <location>
        <begin position="21"/>
        <end position="53"/>
    </location>
</feature>
<dbReference type="InterPro" id="IPR011712">
    <property type="entry name" value="Sig_transdc_His_kin_sub3_dim/P"/>
</dbReference>
<dbReference type="Pfam" id="PF13796">
    <property type="entry name" value="Sensor"/>
    <property type="match status" value="1"/>
</dbReference>
<evidence type="ECO:0000259" key="10">
    <source>
        <dbReference type="Pfam" id="PF07730"/>
    </source>
</evidence>
<keyword evidence="9" id="KW-0812">Transmembrane</keyword>
<organism evidence="12 13">
    <name type="scientific">Pilimelia anulata</name>
    <dbReference type="NCBI Taxonomy" id="53371"/>
    <lineage>
        <taxon>Bacteria</taxon>
        <taxon>Bacillati</taxon>
        <taxon>Actinomycetota</taxon>
        <taxon>Actinomycetes</taxon>
        <taxon>Micromonosporales</taxon>
        <taxon>Micromonosporaceae</taxon>
        <taxon>Pilimelia</taxon>
    </lineage>
</organism>
<dbReference type="SUPFAM" id="SSF55874">
    <property type="entry name" value="ATPase domain of HSP90 chaperone/DNA topoisomerase II/histidine kinase"/>
    <property type="match status" value="1"/>
</dbReference>
<dbReference type="Gene3D" id="3.30.565.10">
    <property type="entry name" value="Histidine kinase-like ATPase, C-terminal domain"/>
    <property type="match status" value="1"/>
</dbReference>
<protein>
    <recommendedName>
        <fullName evidence="2">histidine kinase</fullName>
        <ecNumber evidence="2">2.7.13.3</ecNumber>
    </recommendedName>
</protein>
<evidence type="ECO:0000256" key="9">
    <source>
        <dbReference type="SAM" id="Phobius"/>
    </source>
</evidence>
<keyword evidence="4" id="KW-0808">Transferase</keyword>
<dbReference type="InterPro" id="IPR036890">
    <property type="entry name" value="HATPase_C_sf"/>
</dbReference>
<keyword evidence="8" id="KW-0902">Two-component regulatory system</keyword>
<evidence type="ECO:0000259" key="11">
    <source>
        <dbReference type="Pfam" id="PF13796"/>
    </source>
</evidence>
<dbReference type="PANTHER" id="PTHR24421">
    <property type="entry name" value="NITRATE/NITRITE SENSOR PROTEIN NARX-RELATED"/>
    <property type="match status" value="1"/>
</dbReference>
<dbReference type="AlphaFoldDB" id="A0A8J3B186"/>
<feature type="domain" description="Signal transduction histidine kinase subgroup 3 dimerisation and phosphoacceptor" evidence="10">
    <location>
        <begin position="224"/>
        <end position="291"/>
    </location>
</feature>
<gene>
    <name evidence="12" type="ORF">GCM10010123_12390</name>
</gene>
<keyword evidence="9" id="KW-1133">Transmembrane helix</keyword>
<reference evidence="12" key="1">
    <citation type="journal article" date="2014" name="Int. J. Syst. Evol. Microbiol.">
        <title>Complete genome sequence of Corynebacterium casei LMG S-19264T (=DSM 44701T), isolated from a smear-ripened cheese.</title>
        <authorList>
            <consortium name="US DOE Joint Genome Institute (JGI-PGF)"/>
            <person name="Walter F."/>
            <person name="Albersmeier A."/>
            <person name="Kalinowski J."/>
            <person name="Ruckert C."/>
        </authorList>
    </citation>
    <scope>NUCLEOTIDE SEQUENCE</scope>
    <source>
        <strain evidence="12">JCM 3090</strain>
    </source>
</reference>
<feature type="domain" description="Putative sensor" evidence="11">
    <location>
        <begin position="25"/>
        <end position="195"/>
    </location>
</feature>
<dbReference type="RefSeq" id="WP_189169067.1">
    <property type="nucleotide sequence ID" value="NZ_BMQB01000002.1"/>
</dbReference>
<evidence type="ECO:0000256" key="7">
    <source>
        <dbReference type="ARBA" id="ARBA00022840"/>
    </source>
</evidence>
<dbReference type="GO" id="GO:0000155">
    <property type="term" value="F:phosphorelay sensor kinase activity"/>
    <property type="evidence" value="ECO:0007669"/>
    <property type="project" value="InterPro"/>
</dbReference>
<dbReference type="Pfam" id="PF07730">
    <property type="entry name" value="HisKA_3"/>
    <property type="match status" value="1"/>
</dbReference>
<dbReference type="GO" id="GO:0016020">
    <property type="term" value="C:membrane"/>
    <property type="evidence" value="ECO:0007669"/>
    <property type="project" value="InterPro"/>
</dbReference>
<keyword evidence="9" id="KW-0472">Membrane</keyword>
<accession>A0A8J3B186</accession>
<sequence length="421" mass="43068">MSTQDAAAARGRGGLAVGRSLALSLLAVPAFLLGLGTVVLLAATAVGVGLLLFPPAVGLNRAVAGLYRRVAGRWSGVPIPRPYLDPPPGAGPAARLRRAYADPATWRDLAWLHLALLAGWPLAALPVLLLGYACAGPVLAIVGQFTRVGFGTVWFIDGPFDTALVLAEAAALAALGWTLAPAALRAHARFARLLLAPTRASALALRVRQLTATRTEVVDARAAELRRIERDLHDGAQARLVALGMSLGLADELLTSDPEAARALVREARTAANAALAELRDLVRGIHPPVLADRGLAGAVRALALELEPALAVDVAVTLPGRPAAPVESAVYFAVAEALANVVKHAGAARVGIDVRYVDGEVRVVVSDDGRGGAVVGGGSGLVGVAGRLRAFDGVLVVESPVGGPTTVLMTVAAELDSGDG</sequence>
<dbReference type="PANTHER" id="PTHR24421:SF10">
    <property type="entry name" value="NITRATE_NITRITE SENSOR PROTEIN NARQ"/>
    <property type="match status" value="1"/>
</dbReference>
<dbReference type="EC" id="2.7.13.3" evidence="2"/>
<feature type="transmembrane region" description="Helical" evidence="9">
    <location>
        <begin position="162"/>
        <end position="184"/>
    </location>
</feature>
<keyword evidence="5" id="KW-0547">Nucleotide-binding</keyword>
<evidence type="ECO:0000256" key="4">
    <source>
        <dbReference type="ARBA" id="ARBA00022679"/>
    </source>
</evidence>
<keyword evidence="3" id="KW-0597">Phosphoprotein</keyword>
<keyword evidence="6 12" id="KW-0418">Kinase</keyword>
<dbReference type="InterPro" id="IPR050482">
    <property type="entry name" value="Sensor_HK_TwoCompSys"/>
</dbReference>
<evidence type="ECO:0000313" key="13">
    <source>
        <dbReference type="Proteomes" id="UP000649739"/>
    </source>
</evidence>
<name>A0A8J3B186_9ACTN</name>
<evidence type="ECO:0000256" key="8">
    <source>
        <dbReference type="ARBA" id="ARBA00023012"/>
    </source>
</evidence>
<evidence type="ECO:0000313" key="12">
    <source>
        <dbReference type="EMBL" id="GGJ84254.1"/>
    </source>
</evidence>
<dbReference type="GO" id="GO:0005524">
    <property type="term" value="F:ATP binding"/>
    <property type="evidence" value="ECO:0007669"/>
    <property type="project" value="UniProtKB-KW"/>
</dbReference>
<dbReference type="InterPro" id="IPR025828">
    <property type="entry name" value="Put_sensor_dom"/>
</dbReference>
<dbReference type="GO" id="GO:0046983">
    <property type="term" value="F:protein dimerization activity"/>
    <property type="evidence" value="ECO:0007669"/>
    <property type="project" value="InterPro"/>
</dbReference>
<evidence type="ECO:0000256" key="6">
    <source>
        <dbReference type="ARBA" id="ARBA00022777"/>
    </source>
</evidence>
<keyword evidence="7" id="KW-0067">ATP-binding</keyword>